<feature type="region of interest" description="Disordered" evidence="1">
    <location>
        <begin position="101"/>
        <end position="151"/>
    </location>
</feature>
<keyword evidence="4" id="KW-1185">Reference proteome</keyword>
<feature type="region of interest" description="Disordered" evidence="1">
    <location>
        <begin position="168"/>
        <end position="221"/>
    </location>
</feature>
<feature type="signal peptide" evidence="2">
    <location>
        <begin position="1"/>
        <end position="29"/>
    </location>
</feature>
<dbReference type="EMBL" id="PUHQ01000045">
    <property type="protein sequence ID" value="KAG0660363.1"/>
    <property type="molecule type" value="Genomic_DNA"/>
</dbReference>
<dbReference type="Proteomes" id="UP000777482">
    <property type="component" value="Unassembled WGS sequence"/>
</dbReference>
<evidence type="ECO:0000313" key="3">
    <source>
        <dbReference type="EMBL" id="KAG0660363.1"/>
    </source>
</evidence>
<evidence type="ECO:0000256" key="1">
    <source>
        <dbReference type="SAM" id="MobiDB-lite"/>
    </source>
</evidence>
<sequence>MYSSSTLPLCLSAWVLAVALALDSHTVSARPVPAAAPAAITDHSVVLSPVQRSLPATTAPFLVSRKVRRSTATTPLRLVDDEPDVIQSLVVDMRDPRNWRDATFSSSTAAPVELAPSKRDRVPSMPMPDSIFTDLFSGPDSDSGDASSLEPNGIHASLAAAMAVRQIEQRQTPQTPQTRFTATRRPATTEADVEVPTLPASESGGIIDSVNRMNPAAAAVA</sequence>
<evidence type="ECO:0000313" key="4">
    <source>
        <dbReference type="Proteomes" id="UP000777482"/>
    </source>
</evidence>
<dbReference type="OrthoDB" id="10501554at2759"/>
<comment type="caution">
    <text evidence="3">The sequence shown here is derived from an EMBL/GenBank/DDBJ whole genome shotgun (WGS) entry which is preliminary data.</text>
</comment>
<organism evidence="3 4">
    <name type="scientific">Rhodotorula mucilaginosa</name>
    <name type="common">Yeast</name>
    <name type="synonym">Rhodotorula rubra</name>
    <dbReference type="NCBI Taxonomy" id="5537"/>
    <lineage>
        <taxon>Eukaryota</taxon>
        <taxon>Fungi</taxon>
        <taxon>Dikarya</taxon>
        <taxon>Basidiomycota</taxon>
        <taxon>Pucciniomycotina</taxon>
        <taxon>Microbotryomycetes</taxon>
        <taxon>Sporidiobolales</taxon>
        <taxon>Sporidiobolaceae</taxon>
        <taxon>Rhodotorula</taxon>
    </lineage>
</organism>
<reference evidence="3 4" key="1">
    <citation type="submission" date="2020-11" db="EMBL/GenBank/DDBJ databases">
        <title>Kefir isolates.</title>
        <authorList>
            <person name="Marcisauskas S."/>
            <person name="Kim Y."/>
            <person name="Blasche S."/>
        </authorList>
    </citation>
    <scope>NUCLEOTIDE SEQUENCE [LARGE SCALE GENOMIC DNA]</scope>
    <source>
        <strain evidence="3 4">KR</strain>
    </source>
</reference>
<gene>
    <name evidence="3" type="ORF">C6P46_004663</name>
</gene>
<feature type="chain" id="PRO_5040258245" description="Secreted protein" evidence="2">
    <location>
        <begin position="30"/>
        <end position="221"/>
    </location>
</feature>
<accession>A0A9P7B681</accession>
<proteinExistence type="predicted"/>
<protein>
    <recommendedName>
        <fullName evidence="5">Secreted protein</fullName>
    </recommendedName>
</protein>
<keyword evidence="2" id="KW-0732">Signal</keyword>
<dbReference type="AlphaFoldDB" id="A0A9P7B681"/>
<feature type="compositionally biased region" description="Low complexity" evidence="1">
    <location>
        <begin position="169"/>
        <end position="189"/>
    </location>
</feature>
<feature type="compositionally biased region" description="Low complexity" evidence="1">
    <location>
        <begin position="137"/>
        <end position="148"/>
    </location>
</feature>
<evidence type="ECO:0000256" key="2">
    <source>
        <dbReference type="SAM" id="SignalP"/>
    </source>
</evidence>
<evidence type="ECO:0008006" key="5">
    <source>
        <dbReference type="Google" id="ProtNLM"/>
    </source>
</evidence>
<name>A0A9P7B681_RHOMI</name>